<evidence type="ECO:0000313" key="2">
    <source>
        <dbReference type="Proteomes" id="UP000078240"/>
    </source>
</evidence>
<reference evidence="1 2" key="1">
    <citation type="submission" date="2016-01" db="EMBL/GenBank/DDBJ databases">
        <title>Biosynthesis of antibiotic leucinostatins and their inhibition on Phytophthora in bio-control Purpureocillium lilacinum.</title>
        <authorList>
            <person name="Wang G."/>
            <person name="Liu Z."/>
            <person name="Lin R."/>
            <person name="Li E."/>
            <person name="Mao Z."/>
            <person name="Ling J."/>
            <person name="Yin W."/>
            <person name="Xie B."/>
        </authorList>
    </citation>
    <scope>NUCLEOTIDE SEQUENCE [LARGE SCALE GENOMIC DNA]</scope>
    <source>
        <strain evidence="1">PLBJ-1</strain>
    </source>
</reference>
<dbReference type="AlphaFoldDB" id="A0A179H312"/>
<dbReference type="Proteomes" id="UP000078240">
    <property type="component" value="Unassembled WGS sequence"/>
</dbReference>
<sequence length="132" mass="14401">MISSDQAGRDAWLYSTLCCYRVWRLASSHGRASHPLRGFIVPAGPGSVPLPPCSIPALHGMAGMASKKRWWCAWLLWCYDEPYFLPDSTCAAPSPALGFGQDSGIQVSPDAWSDVRVSAFSVLIGQSKKKTR</sequence>
<comment type="caution">
    <text evidence="1">The sequence shown here is derived from an EMBL/GenBank/DDBJ whole genome shotgun (WGS) entry which is preliminary data.</text>
</comment>
<evidence type="ECO:0000313" key="1">
    <source>
        <dbReference type="EMBL" id="OAQ83970.1"/>
    </source>
</evidence>
<protein>
    <submittedName>
        <fullName evidence="1">Uncharacterized protein</fullName>
    </submittedName>
</protein>
<accession>A0A179H312</accession>
<organism evidence="1 2">
    <name type="scientific">Purpureocillium lilacinum</name>
    <name type="common">Paecilomyces lilacinus</name>
    <dbReference type="NCBI Taxonomy" id="33203"/>
    <lineage>
        <taxon>Eukaryota</taxon>
        <taxon>Fungi</taxon>
        <taxon>Dikarya</taxon>
        <taxon>Ascomycota</taxon>
        <taxon>Pezizomycotina</taxon>
        <taxon>Sordariomycetes</taxon>
        <taxon>Hypocreomycetidae</taxon>
        <taxon>Hypocreales</taxon>
        <taxon>Ophiocordycipitaceae</taxon>
        <taxon>Purpureocillium</taxon>
    </lineage>
</organism>
<gene>
    <name evidence="1" type="ORF">VFPBJ_02737</name>
</gene>
<proteinExistence type="predicted"/>
<dbReference type="EMBL" id="LSBH01000002">
    <property type="protein sequence ID" value="OAQ83970.1"/>
    <property type="molecule type" value="Genomic_DNA"/>
</dbReference>
<name>A0A179H312_PURLI</name>